<dbReference type="EMBL" id="CM020619">
    <property type="protein sequence ID" value="KAK1866605.1"/>
    <property type="molecule type" value="Genomic_DNA"/>
</dbReference>
<comment type="caution">
    <text evidence="1">The sequence shown here is derived from an EMBL/GenBank/DDBJ whole genome shotgun (WGS) entry which is preliminary data.</text>
</comment>
<protein>
    <submittedName>
        <fullName evidence="1">Uncharacterized protein</fullName>
    </submittedName>
</protein>
<keyword evidence="2" id="KW-1185">Reference proteome</keyword>
<organism evidence="1 2">
    <name type="scientific">Pyropia yezoensis</name>
    <name type="common">Susabi-nori</name>
    <name type="synonym">Porphyra yezoensis</name>
    <dbReference type="NCBI Taxonomy" id="2788"/>
    <lineage>
        <taxon>Eukaryota</taxon>
        <taxon>Rhodophyta</taxon>
        <taxon>Bangiophyceae</taxon>
        <taxon>Bangiales</taxon>
        <taxon>Bangiaceae</taxon>
        <taxon>Pyropia</taxon>
    </lineage>
</organism>
<evidence type="ECO:0000313" key="2">
    <source>
        <dbReference type="Proteomes" id="UP000798662"/>
    </source>
</evidence>
<reference evidence="1" key="1">
    <citation type="submission" date="2019-11" db="EMBL/GenBank/DDBJ databases">
        <title>Nori genome reveals adaptations in red seaweeds to the harsh intertidal environment.</title>
        <authorList>
            <person name="Wang D."/>
            <person name="Mao Y."/>
        </authorList>
    </citation>
    <scope>NUCLEOTIDE SEQUENCE</scope>
    <source>
        <tissue evidence="1">Gametophyte</tissue>
    </source>
</reference>
<sequence>MRSTCAWRPSLGGGWDGGGRLASTVRLSPQRLLASRYQGWRRVGDGVERGDRRRLPGRCAQLGKQMGGKQRVTRGLARGRPAPPSCPPPPPASPPAPISSFLHSPKSRPSPFPPSPPSPPDSAAATPLASSLPAALAAPFFASP</sequence>
<evidence type="ECO:0000313" key="1">
    <source>
        <dbReference type="EMBL" id="KAK1866605.1"/>
    </source>
</evidence>
<name>A0ACC3C912_PYRYE</name>
<proteinExistence type="predicted"/>
<gene>
    <name evidence="1" type="ORF">I4F81_009121</name>
</gene>
<accession>A0ACC3C912</accession>
<dbReference type="Proteomes" id="UP000798662">
    <property type="component" value="Chromosome 2"/>
</dbReference>